<name>A0AAU6WJ92_9FLAO</name>
<keyword evidence="3" id="KW-1185">Reference proteome</keyword>
<dbReference type="RefSeq" id="WP_345765602.1">
    <property type="nucleotide sequence ID" value="NZ_CP154834.1"/>
</dbReference>
<keyword evidence="1" id="KW-0521">NADP</keyword>
<dbReference type="InterPro" id="IPR016161">
    <property type="entry name" value="Ald_DH/histidinol_DH"/>
</dbReference>
<sequence>MNTENQVLGLTRLSQYIKDFLAKNQDAYSEDDAGFESLLERSKIENPWFTIENQKFALQQWADLLTEKNIGSWLNKYRISGISKRVGLILAGNIPLVGFHDVISVVLSNHIPVIKLSSKDKYMIPFLLKKWNEFSEGSVPFEFVEKLENFDAVIATGSNNTARYLEYYFKNHLHIIRKNRTSIAVLKGDETEEDLKLLAEDIFRYFGLGCRNVTRLFIPQDFVIDRLFESFLDFQDIINHNKYANNYDYNRAIYLLNQEKFWDNNFVMLKEDEKLFSPLSVINFSRYSSLDEVKSFIAENEENIQCIVAGEELGLNSVKPGEAQNPGLDTYADNVDTMKFLSVI</sequence>
<dbReference type="SUPFAM" id="SSF53720">
    <property type="entry name" value="ALDH-like"/>
    <property type="match status" value="1"/>
</dbReference>
<accession>A0AAU6WJ92</accession>
<dbReference type="Proteomes" id="UP001463665">
    <property type="component" value="Chromosome"/>
</dbReference>
<reference evidence="2 3" key="1">
    <citation type="submission" date="2024-04" db="EMBL/GenBank/DDBJ databases">
        <title>Genome sequencing and assembly of rice foliar adapted Chryseobacterium endophyticum OsEnb-ALM-A6.</title>
        <authorList>
            <person name="Kumar S."/>
            <person name="Javed M."/>
            <person name="Chouhan V."/>
            <person name="Charishma K."/>
            <person name="Patel A."/>
            <person name="Kumar M."/>
            <person name="Sahu K.P."/>
            <person name="Kumar A."/>
        </authorList>
    </citation>
    <scope>NUCLEOTIDE SEQUENCE [LARGE SCALE GENOMIC DNA]</scope>
    <source>
        <strain evidence="2 3">OsEnb-ALM-A6</strain>
    </source>
</reference>
<evidence type="ECO:0000313" key="2">
    <source>
        <dbReference type="EMBL" id="XAO72904.1"/>
    </source>
</evidence>
<proteinExistence type="predicted"/>
<evidence type="ECO:0000256" key="1">
    <source>
        <dbReference type="ARBA" id="ARBA00022857"/>
    </source>
</evidence>
<dbReference type="GO" id="GO:0003995">
    <property type="term" value="F:acyl-CoA dehydrogenase activity"/>
    <property type="evidence" value="ECO:0007669"/>
    <property type="project" value="InterPro"/>
</dbReference>
<dbReference type="InterPro" id="IPR008670">
    <property type="entry name" value="CoA_reduct_LuxC"/>
</dbReference>
<gene>
    <name evidence="2" type="ORF">AAFP95_13695</name>
</gene>
<dbReference type="EMBL" id="CP154834">
    <property type="protein sequence ID" value="XAO72904.1"/>
    <property type="molecule type" value="Genomic_DNA"/>
</dbReference>
<evidence type="ECO:0000313" key="3">
    <source>
        <dbReference type="Proteomes" id="UP001463665"/>
    </source>
</evidence>
<organism evidence="2 3">
    <name type="scientific">Chryseobacterium endophyticum</name>
    <dbReference type="NCBI Taxonomy" id="1854762"/>
    <lineage>
        <taxon>Bacteria</taxon>
        <taxon>Pseudomonadati</taxon>
        <taxon>Bacteroidota</taxon>
        <taxon>Flavobacteriia</taxon>
        <taxon>Flavobacteriales</taxon>
        <taxon>Weeksellaceae</taxon>
        <taxon>Chryseobacterium group</taxon>
        <taxon>Chryseobacterium</taxon>
    </lineage>
</organism>
<dbReference type="GO" id="GO:0008218">
    <property type="term" value="P:bioluminescence"/>
    <property type="evidence" value="ECO:0007669"/>
    <property type="project" value="InterPro"/>
</dbReference>
<dbReference type="Pfam" id="PF05893">
    <property type="entry name" value="LuxC"/>
    <property type="match status" value="1"/>
</dbReference>
<dbReference type="AlphaFoldDB" id="A0AAU6WJ92"/>
<protein>
    <submittedName>
        <fullName evidence="2">Acyl-CoA reductase</fullName>
    </submittedName>
</protein>